<dbReference type="SUPFAM" id="SSF100950">
    <property type="entry name" value="NagB/RpiA/CoA transferase-like"/>
    <property type="match status" value="1"/>
</dbReference>
<dbReference type="GO" id="GO:0030246">
    <property type="term" value="F:carbohydrate binding"/>
    <property type="evidence" value="ECO:0007669"/>
    <property type="project" value="InterPro"/>
</dbReference>
<evidence type="ECO:0000259" key="5">
    <source>
        <dbReference type="Pfam" id="PF04198"/>
    </source>
</evidence>
<evidence type="ECO:0000313" key="7">
    <source>
        <dbReference type="Proteomes" id="UP000182015"/>
    </source>
</evidence>
<evidence type="ECO:0000256" key="4">
    <source>
        <dbReference type="ARBA" id="ARBA00023163"/>
    </source>
</evidence>
<evidence type="ECO:0000256" key="3">
    <source>
        <dbReference type="ARBA" id="ARBA00023125"/>
    </source>
</evidence>
<keyword evidence="4" id="KW-0804">Transcription</keyword>
<dbReference type="RefSeq" id="WP_071794355.1">
    <property type="nucleotide sequence ID" value="NZ_LZDD01000003.1"/>
</dbReference>
<evidence type="ECO:0000313" key="6">
    <source>
        <dbReference type="EMBL" id="OJF71292.1"/>
    </source>
</evidence>
<gene>
    <name evidence="6" type="ORF">A9Q68_08830</name>
</gene>
<dbReference type="GO" id="GO:0003677">
    <property type="term" value="F:DNA binding"/>
    <property type="evidence" value="ECO:0007669"/>
    <property type="project" value="UniProtKB-KW"/>
</dbReference>
<evidence type="ECO:0000256" key="2">
    <source>
        <dbReference type="ARBA" id="ARBA00023015"/>
    </source>
</evidence>
<accession>A0A1L8MKI6</accession>
<dbReference type="InterPro" id="IPR007324">
    <property type="entry name" value="Sugar-bd_dom_put"/>
</dbReference>
<sequence length="326" mass="36694">MKEEKKRLLAKIAYMHYVEGKSQTTISKELDIYRTTVCRMLAKAKDEGIVKVEIKGYDSSLFALESYVQEKYCLKKVTILPYQADLDRQENLNHLAKEGAEVLRSMIKDNEVIGISWGSSISALIDHMTQKSLKGISVFPLSGGPSAIHANYHVNTLVYRLARLFHGQSSFINATVIQENAEIAKGIKKSKYFEKTLLSWDKLDWAVIGIGAEPDAQKDSQWRDLLMGSDYVKLRQLKAVGEICCRFFDKNGLSVDKDLQERTIGISLEQLRQVPNVFAIACGKEKANAILAALKVKCINYLVTDEETIKDLLAQDGDSYFQEKLG</sequence>
<comment type="caution">
    <text evidence="6">The sequence shown here is derived from an EMBL/GenBank/DDBJ whole genome shotgun (WGS) entry which is preliminary data.</text>
</comment>
<keyword evidence="2" id="KW-0805">Transcription regulation</keyword>
<feature type="domain" description="Sugar-binding" evidence="5">
    <location>
        <begin position="61"/>
        <end position="314"/>
    </location>
</feature>
<organism evidence="6 7">
    <name type="scientific">Streptococcus bovimastitidis</name>
    <dbReference type="NCBI Taxonomy" id="1856638"/>
    <lineage>
        <taxon>Bacteria</taxon>
        <taxon>Bacillati</taxon>
        <taxon>Bacillota</taxon>
        <taxon>Bacilli</taxon>
        <taxon>Lactobacillales</taxon>
        <taxon>Streptococcaceae</taxon>
        <taxon>Streptococcus</taxon>
    </lineage>
</organism>
<dbReference type="Gene3D" id="1.10.10.60">
    <property type="entry name" value="Homeodomain-like"/>
    <property type="match status" value="1"/>
</dbReference>
<dbReference type="STRING" id="1856638.A9Q68_08830"/>
<dbReference type="AlphaFoldDB" id="A0A1L8MKI6"/>
<evidence type="ECO:0000256" key="1">
    <source>
        <dbReference type="ARBA" id="ARBA00010466"/>
    </source>
</evidence>
<protein>
    <submittedName>
        <fullName evidence="6">DNA-binding transcriptional regulator</fullName>
    </submittedName>
</protein>
<dbReference type="OrthoDB" id="58802at2"/>
<comment type="similarity">
    <text evidence="1">Belongs to the SorC transcriptional regulatory family.</text>
</comment>
<dbReference type="EMBL" id="LZDD01000003">
    <property type="protein sequence ID" value="OJF71292.1"/>
    <property type="molecule type" value="Genomic_DNA"/>
</dbReference>
<dbReference type="PANTHER" id="PTHR34294">
    <property type="entry name" value="TRANSCRIPTIONAL REGULATOR-RELATED"/>
    <property type="match status" value="1"/>
</dbReference>
<reference evidence="7" key="1">
    <citation type="submission" date="2016-06" db="EMBL/GenBank/DDBJ databases">
        <authorList>
            <person name="de Vries S.P.W."/>
            <person name="Hadjirin N.F."/>
            <person name="Lay E.M."/>
            <person name="Zadoks R.N."/>
            <person name="Peacock S.J."/>
            <person name="Parkhill J."/>
            <person name="Grant A.J."/>
            <person name="Mcdougall S."/>
            <person name="Holmes M.A."/>
        </authorList>
    </citation>
    <scope>NUCLEOTIDE SEQUENCE [LARGE SCALE GENOMIC DNA]</scope>
    <source>
        <strain evidence="7">NZ1587</strain>
    </source>
</reference>
<dbReference type="Proteomes" id="UP000182015">
    <property type="component" value="Unassembled WGS sequence"/>
</dbReference>
<dbReference type="Pfam" id="PF04198">
    <property type="entry name" value="Sugar-bind"/>
    <property type="match status" value="1"/>
</dbReference>
<proteinExistence type="inferred from homology"/>
<name>A0A1L8MKI6_9STRE</name>
<keyword evidence="3 6" id="KW-0238">DNA-binding</keyword>
<dbReference type="Gene3D" id="3.40.50.1360">
    <property type="match status" value="1"/>
</dbReference>
<dbReference type="InterPro" id="IPR037171">
    <property type="entry name" value="NagB/RpiA_transferase-like"/>
</dbReference>
<dbReference type="InterPro" id="IPR051054">
    <property type="entry name" value="SorC_transcr_regulators"/>
</dbReference>
<dbReference type="PANTHER" id="PTHR34294:SF1">
    <property type="entry name" value="TRANSCRIPTIONAL REGULATOR LSRR"/>
    <property type="match status" value="1"/>
</dbReference>
<keyword evidence="7" id="KW-1185">Reference proteome</keyword>